<evidence type="ECO:0000313" key="9">
    <source>
        <dbReference type="Proteomes" id="UP000261948"/>
    </source>
</evidence>
<dbReference type="AlphaFoldDB" id="A0A373FG11"/>
<evidence type="ECO:0000256" key="6">
    <source>
        <dbReference type="SAM" id="MobiDB-lite"/>
    </source>
</evidence>
<comment type="cofactor">
    <cofactor evidence="1">
        <name>FAD</name>
        <dbReference type="ChEBI" id="CHEBI:57692"/>
    </cofactor>
</comment>
<dbReference type="PRINTS" id="PR00411">
    <property type="entry name" value="PNDRDTASEI"/>
</dbReference>
<keyword evidence="5" id="KW-0560">Oxidoreductase</keyword>
<evidence type="ECO:0000256" key="5">
    <source>
        <dbReference type="ARBA" id="ARBA00023002"/>
    </source>
</evidence>
<name>A0A373FG11_COMTE</name>
<dbReference type="EMBL" id="QURR01000024">
    <property type="protein sequence ID" value="RGE42339.1"/>
    <property type="molecule type" value="Genomic_DNA"/>
</dbReference>
<dbReference type="Proteomes" id="UP000261948">
    <property type="component" value="Unassembled WGS sequence"/>
</dbReference>
<dbReference type="InterPro" id="IPR023753">
    <property type="entry name" value="FAD/NAD-binding_dom"/>
</dbReference>
<evidence type="ECO:0000256" key="4">
    <source>
        <dbReference type="ARBA" id="ARBA00022827"/>
    </source>
</evidence>
<comment type="similarity">
    <text evidence="2">Belongs to the NADH dehydrogenase family.</text>
</comment>
<dbReference type="InterPro" id="IPR051169">
    <property type="entry name" value="NADH-Q_oxidoreductase"/>
</dbReference>
<keyword evidence="4" id="KW-0274">FAD</keyword>
<keyword evidence="3" id="KW-0285">Flavoprotein</keyword>
<dbReference type="GO" id="GO:0019646">
    <property type="term" value="P:aerobic electron transport chain"/>
    <property type="evidence" value="ECO:0007669"/>
    <property type="project" value="TreeGrafter"/>
</dbReference>
<dbReference type="Gene3D" id="3.50.50.100">
    <property type="match status" value="1"/>
</dbReference>
<sequence length="464" mass="49844">MENAVKQADQGEPPVAQHEGGKPDAALEAAAAKSHHDHPARIVVVGGGVAGLEVATALGKLGSDCIESVTLVDSDSAHVWKPMLHTIAAGTRDLAQQQTTYLAQATDAHFAYQPGEMCGLDREAHEILLAPIHAPDGRELVPGRRLPYDKLVIAVGSGANDFGTPGVHEHCFMIDSRRKADAFNQEIRLRMVSCMASGEQLQVAIVGGGATGVELAAELVQLAECATAYGVLGEAAKFRIVLIEAGSRLLPSFPEEISEATRLRLQALGVSVVVGGRVKRATQEGFELGNGELIPASLRVWAAGVKAPEFLTRLDLQTTRSNQLVVNDEMQTSDPDIYALGDCASYTLPGQEAPLPPTAQVAHQQARYLIETLPHVLERPGAKPVGFAYRDFGALVSLAQYDAYGSLGKFGLFNGGVIRGRLAMLSHIMLYRSHQARLYGFWRGGLLWLIDLMNSRLRPSIRLD</sequence>
<comment type="caution">
    <text evidence="8">The sequence shown here is derived from an EMBL/GenBank/DDBJ whole genome shotgun (WGS) entry which is preliminary data.</text>
</comment>
<dbReference type="GO" id="GO:0003955">
    <property type="term" value="F:NAD(P)H dehydrogenase (quinone) activity"/>
    <property type="evidence" value="ECO:0007669"/>
    <property type="project" value="TreeGrafter"/>
</dbReference>
<evidence type="ECO:0000256" key="2">
    <source>
        <dbReference type="ARBA" id="ARBA00005272"/>
    </source>
</evidence>
<organism evidence="8 9">
    <name type="scientific">Comamonas testosteroni</name>
    <name type="common">Pseudomonas testosteroni</name>
    <dbReference type="NCBI Taxonomy" id="285"/>
    <lineage>
        <taxon>Bacteria</taxon>
        <taxon>Pseudomonadati</taxon>
        <taxon>Pseudomonadota</taxon>
        <taxon>Betaproteobacteria</taxon>
        <taxon>Burkholderiales</taxon>
        <taxon>Comamonadaceae</taxon>
        <taxon>Comamonas</taxon>
    </lineage>
</organism>
<evidence type="ECO:0000256" key="3">
    <source>
        <dbReference type="ARBA" id="ARBA00022630"/>
    </source>
</evidence>
<reference evidence="8 9" key="1">
    <citation type="submission" date="2018-08" db="EMBL/GenBank/DDBJ databases">
        <title>Comamonas testosteroni strain SWCO2.</title>
        <authorList>
            <person name="Jiang N."/>
            <person name="Zhang X.Z."/>
        </authorList>
    </citation>
    <scope>NUCLEOTIDE SEQUENCE [LARGE SCALE GENOMIC DNA]</scope>
    <source>
        <strain evidence="8 9">SWCO2</strain>
    </source>
</reference>
<evidence type="ECO:0000256" key="1">
    <source>
        <dbReference type="ARBA" id="ARBA00001974"/>
    </source>
</evidence>
<dbReference type="InterPro" id="IPR036188">
    <property type="entry name" value="FAD/NAD-bd_sf"/>
</dbReference>
<feature type="region of interest" description="Disordered" evidence="6">
    <location>
        <begin position="1"/>
        <end position="33"/>
    </location>
</feature>
<proteinExistence type="inferred from homology"/>
<dbReference type="SUPFAM" id="SSF51905">
    <property type="entry name" value="FAD/NAD(P)-binding domain"/>
    <property type="match status" value="1"/>
</dbReference>
<evidence type="ECO:0000313" key="8">
    <source>
        <dbReference type="EMBL" id="RGE42339.1"/>
    </source>
</evidence>
<protein>
    <submittedName>
        <fullName evidence="8">NAD(P)/FAD-dependent oxidoreductase</fullName>
    </submittedName>
</protein>
<accession>A0A373FG11</accession>
<dbReference type="PRINTS" id="PR00368">
    <property type="entry name" value="FADPNR"/>
</dbReference>
<gene>
    <name evidence="8" type="ORF">DZC30_17090</name>
</gene>
<dbReference type="Pfam" id="PF07992">
    <property type="entry name" value="Pyr_redox_2"/>
    <property type="match status" value="1"/>
</dbReference>
<keyword evidence="9" id="KW-1185">Reference proteome</keyword>
<feature type="domain" description="FAD/NAD(P)-binding" evidence="7">
    <location>
        <begin position="41"/>
        <end position="366"/>
    </location>
</feature>
<dbReference type="PANTHER" id="PTHR42913">
    <property type="entry name" value="APOPTOSIS-INDUCING FACTOR 1"/>
    <property type="match status" value="1"/>
</dbReference>
<evidence type="ECO:0000259" key="7">
    <source>
        <dbReference type="Pfam" id="PF07992"/>
    </source>
</evidence>
<dbReference type="PANTHER" id="PTHR42913:SF3">
    <property type="entry name" value="64 KDA MITOCHONDRIAL NADH DEHYDROGENASE (EUROFUNG)"/>
    <property type="match status" value="1"/>
</dbReference>
<dbReference type="OrthoDB" id="9781621at2"/>